<dbReference type="GO" id="GO:0038023">
    <property type="term" value="F:signaling receptor activity"/>
    <property type="evidence" value="ECO:0007669"/>
    <property type="project" value="InterPro"/>
</dbReference>
<evidence type="ECO:0000256" key="9">
    <source>
        <dbReference type="ARBA" id="ARBA00023065"/>
    </source>
</evidence>
<evidence type="ECO:0000313" key="20">
    <source>
        <dbReference type="Proteomes" id="UP000321405"/>
    </source>
</evidence>
<dbReference type="InterPro" id="IPR010105">
    <property type="entry name" value="TonB_sidphr_rcpt"/>
</dbReference>
<keyword evidence="4 14" id="KW-1134">Transmembrane beta strand</keyword>
<evidence type="ECO:0000256" key="15">
    <source>
        <dbReference type="PROSITE-ProRule" id="PRU10144"/>
    </source>
</evidence>
<dbReference type="InterPro" id="IPR010917">
    <property type="entry name" value="TonB_rcpt_CS"/>
</dbReference>
<dbReference type="PROSITE" id="PS01156">
    <property type="entry name" value="TONB_DEPENDENT_REC_2"/>
    <property type="match status" value="1"/>
</dbReference>
<keyword evidence="10 16" id="KW-0798">TonB box</keyword>
<keyword evidence="11 14" id="KW-0472">Membrane</keyword>
<keyword evidence="12" id="KW-0675">Receptor</keyword>
<organism evidence="19 20">
    <name type="scientific">Swaminathania salitolerans</name>
    <dbReference type="NCBI Taxonomy" id="182838"/>
    <lineage>
        <taxon>Bacteria</taxon>
        <taxon>Pseudomonadati</taxon>
        <taxon>Pseudomonadota</taxon>
        <taxon>Alphaproteobacteria</taxon>
        <taxon>Acetobacterales</taxon>
        <taxon>Acetobacteraceae</taxon>
        <taxon>Swaminathania</taxon>
    </lineage>
</organism>
<reference evidence="19 20" key="1">
    <citation type="submission" date="2019-07" db="EMBL/GenBank/DDBJ databases">
        <title>Whole genome shotgun sequence of Swaminathania salitolerans NBRC 104436.</title>
        <authorList>
            <person name="Hosoyama A."/>
            <person name="Uohara A."/>
            <person name="Ohji S."/>
            <person name="Ichikawa N."/>
        </authorList>
    </citation>
    <scope>NUCLEOTIDE SEQUENCE [LARGE SCALE GENOMIC DNA]</scope>
    <source>
        <strain evidence="19 20">NBRC 104436</strain>
    </source>
</reference>
<evidence type="ECO:0000259" key="17">
    <source>
        <dbReference type="Pfam" id="PF00593"/>
    </source>
</evidence>
<evidence type="ECO:0000256" key="10">
    <source>
        <dbReference type="ARBA" id="ARBA00023077"/>
    </source>
</evidence>
<keyword evidence="13 14" id="KW-0998">Cell outer membrane</keyword>
<dbReference type="PANTHER" id="PTHR32552">
    <property type="entry name" value="FERRICHROME IRON RECEPTOR-RELATED"/>
    <property type="match status" value="1"/>
</dbReference>
<dbReference type="Proteomes" id="UP000321405">
    <property type="component" value="Unassembled WGS sequence"/>
</dbReference>
<comment type="caution">
    <text evidence="19">The sequence shown here is derived from an EMBL/GenBank/DDBJ whole genome shotgun (WGS) entry which is preliminary data.</text>
</comment>
<evidence type="ECO:0000256" key="12">
    <source>
        <dbReference type="ARBA" id="ARBA00023170"/>
    </source>
</evidence>
<keyword evidence="5" id="KW-0410">Iron transport</keyword>
<dbReference type="EMBL" id="BJVC01000004">
    <property type="protein sequence ID" value="GEL02827.1"/>
    <property type="molecule type" value="Genomic_DNA"/>
</dbReference>
<evidence type="ECO:0000256" key="14">
    <source>
        <dbReference type="PROSITE-ProRule" id="PRU01360"/>
    </source>
</evidence>
<dbReference type="SUPFAM" id="SSF56935">
    <property type="entry name" value="Porins"/>
    <property type="match status" value="1"/>
</dbReference>
<comment type="subcellular location">
    <subcellularLocation>
        <location evidence="1 14">Cell outer membrane</location>
        <topology evidence="1 14">Multi-pass membrane protein</topology>
    </subcellularLocation>
</comment>
<dbReference type="PANTHER" id="PTHR32552:SF82">
    <property type="entry name" value="FCUA PROTEIN"/>
    <property type="match status" value="1"/>
</dbReference>
<evidence type="ECO:0000256" key="5">
    <source>
        <dbReference type="ARBA" id="ARBA00022496"/>
    </source>
</evidence>
<evidence type="ECO:0000256" key="2">
    <source>
        <dbReference type="ARBA" id="ARBA00009810"/>
    </source>
</evidence>
<dbReference type="InterPro" id="IPR000531">
    <property type="entry name" value="Beta-barrel_TonB"/>
</dbReference>
<evidence type="ECO:0000256" key="1">
    <source>
        <dbReference type="ARBA" id="ARBA00004571"/>
    </source>
</evidence>
<dbReference type="Pfam" id="PF00593">
    <property type="entry name" value="TonB_dep_Rec_b-barrel"/>
    <property type="match status" value="1"/>
</dbReference>
<keyword evidence="20" id="KW-1185">Reference proteome</keyword>
<name>A0A511BR61_9PROT</name>
<gene>
    <name evidence="19" type="ORF">SSA02_19900</name>
</gene>
<evidence type="ECO:0000259" key="18">
    <source>
        <dbReference type="Pfam" id="PF07715"/>
    </source>
</evidence>
<dbReference type="NCBIfam" id="TIGR01783">
    <property type="entry name" value="TonB-siderophor"/>
    <property type="match status" value="1"/>
</dbReference>
<dbReference type="CDD" id="cd01347">
    <property type="entry name" value="ligand_gated_channel"/>
    <property type="match status" value="1"/>
</dbReference>
<sequence>MRGVPHTLSVLFPLGGCVFALSAPLMAQPRPGPGAIVPAGQPVAPGRGERRAGVERLTVRAYPQGGAHYAVKDATLGPLGRRDILDTPFSVMTVPHDAIVNQQARNANDLIGYLPSAQLEMRGDPNTSRPQSRGFEADVIANSRIDGLNMVITTPYPAEMFDSLQVLNGLSGALYGPQNPAGTFDYRLRRPDTHRQERLVVGVDSSGAPLESLDATGRQGGLGYRVTMLNQSGHTVVPGARLRRALISGAFDIALTRRTTLQIDASQYSYAQKGYPGAFSFGPGLHLPGPPDLSVRGYGQPYAGFSMSTDTVLAKLVHRFDESWSLTLGGLYQNAARNVFSVTNILTDDSGDYRASIAAATTADVFRVWSDLAYLRGRIRTGRFRHRLVLGSTGYTLDTFNPVSGQSAVLGMARIGAPRVFEGTQPYHSGQYQSAAYGTHALLAGDTVALTRRWSLMGMVAWSWIDTTSRARTGEITADHASGPTFTPTVSLLYRPTAQASLYATWGQGIQAGPVAPASSRNANVVLGPLRSEMYEIGAKYRFGSGLTLGIAGFRMSRTFAFTDPVTSLFREAGKQRNYGVELQGTGALLPELSVFGGLTWLDAQIGETGSALTAHKQVVGVAPLQASALIDYHPRWFPHGAMTAHLHYVGRRAADLRNASFADGFVTLDLGLRYGVSLGTFPVTLRFGATNVTDARYWASVYPSSVNGSVSASGSAVAGLPRSYHATAEIAF</sequence>
<evidence type="ECO:0000256" key="3">
    <source>
        <dbReference type="ARBA" id="ARBA00022448"/>
    </source>
</evidence>
<keyword evidence="6 14" id="KW-0812">Transmembrane</keyword>
<feature type="domain" description="TonB-dependent receptor-like beta-barrel" evidence="17">
    <location>
        <begin position="267"/>
        <end position="693"/>
    </location>
</feature>
<dbReference type="PROSITE" id="PS52016">
    <property type="entry name" value="TONB_DEPENDENT_REC_3"/>
    <property type="match status" value="1"/>
</dbReference>
<evidence type="ECO:0000256" key="4">
    <source>
        <dbReference type="ARBA" id="ARBA00022452"/>
    </source>
</evidence>
<dbReference type="InterPro" id="IPR037066">
    <property type="entry name" value="Plug_dom_sf"/>
</dbReference>
<proteinExistence type="inferred from homology"/>
<evidence type="ECO:0000256" key="11">
    <source>
        <dbReference type="ARBA" id="ARBA00023136"/>
    </source>
</evidence>
<dbReference type="Gene3D" id="2.40.170.20">
    <property type="entry name" value="TonB-dependent receptor, beta-barrel domain"/>
    <property type="match status" value="1"/>
</dbReference>
<keyword evidence="7" id="KW-0732">Signal</keyword>
<dbReference type="InterPro" id="IPR039426">
    <property type="entry name" value="TonB-dep_rcpt-like"/>
</dbReference>
<feature type="short sequence motif" description="TonB C-terminal box" evidence="15">
    <location>
        <begin position="716"/>
        <end position="733"/>
    </location>
</feature>
<comment type="similarity">
    <text evidence="2 14 16">Belongs to the TonB-dependent receptor family.</text>
</comment>
<dbReference type="GO" id="GO:0015891">
    <property type="term" value="P:siderophore transport"/>
    <property type="evidence" value="ECO:0007669"/>
    <property type="project" value="InterPro"/>
</dbReference>
<feature type="domain" description="TonB-dependent receptor plug" evidence="18">
    <location>
        <begin position="84"/>
        <end position="183"/>
    </location>
</feature>
<protein>
    <submittedName>
        <fullName evidence="19">Ligand-gated channel</fullName>
    </submittedName>
</protein>
<dbReference type="AlphaFoldDB" id="A0A511BR61"/>
<accession>A0A511BR61</accession>
<dbReference type="Gene3D" id="2.170.130.10">
    <property type="entry name" value="TonB-dependent receptor, plug domain"/>
    <property type="match status" value="1"/>
</dbReference>
<dbReference type="InterPro" id="IPR036942">
    <property type="entry name" value="Beta-barrel_TonB_sf"/>
</dbReference>
<evidence type="ECO:0000313" key="19">
    <source>
        <dbReference type="EMBL" id="GEL02827.1"/>
    </source>
</evidence>
<evidence type="ECO:0000256" key="13">
    <source>
        <dbReference type="ARBA" id="ARBA00023237"/>
    </source>
</evidence>
<keyword evidence="8" id="KW-0408">Iron</keyword>
<evidence type="ECO:0000256" key="6">
    <source>
        <dbReference type="ARBA" id="ARBA00022692"/>
    </source>
</evidence>
<dbReference type="GO" id="GO:0009279">
    <property type="term" value="C:cell outer membrane"/>
    <property type="evidence" value="ECO:0007669"/>
    <property type="project" value="UniProtKB-SubCell"/>
</dbReference>
<keyword evidence="9" id="KW-0406">Ion transport</keyword>
<dbReference type="GO" id="GO:0015344">
    <property type="term" value="F:siderophore uptake transmembrane transporter activity"/>
    <property type="evidence" value="ECO:0007669"/>
    <property type="project" value="TreeGrafter"/>
</dbReference>
<evidence type="ECO:0000256" key="16">
    <source>
        <dbReference type="RuleBase" id="RU003357"/>
    </source>
</evidence>
<dbReference type="Pfam" id="PF07715">
    <property type="entry name" value="Plug"/>
    <property type="match status" value="1"/>
</dbReference>
<keyword evidence="3 14" id="KW-0813">Transport</keyword>
<evidence type="ECO:0000256" key="8">
    <source>
        <dbReference type="ARBA" id="ARBA00023004"/>
    </source>
</evidence>
<dbReference type="InterPro" id="IPR012910">
    <property type="entry name" value="Plug_dom"/>
</dbReference>
<evidence type="ECO:0000256" key="7">
    <source>
        <dbReference type="ARBA" id="ARBA00022729"/>
    </source>
</evidence>